<gene>
    <name evidence="2" type="ORF">MMAB1_0148</name>
</gene>
<organism evidence="2 3">
    <name type="scientific">Methanoculleus bourgensis</name>
    <dbReference type="NCBI Taxonomy" id="83986"/>
    <lineage>
        <taxon>Archaea</taxon>
        <taxon>Methanobacteriati</taxon>
        <taxon>Methanobacteriota</taxon>
        <taxon>Stenosarchaea group</taxon>
        <taxon>Methanomicrobia</taxon>
        <taxon>Methanomicrobiales</taxon>
        <taxon>Methanomicrobiaceae</taxon>
        <taxon>Methanoculleus</taxon>
    </lineage>
</organism>
<evidence type="ECO:0000313" key="3">
    <source>
        <dbReference type="Proteomes" id="UP000069850"/>
    </source>
</evidence>
<dbReference type="AlphaFoldDB" id="A0A0X3BIN6"/>
<evidence type="ECO:0000313" key="2">
    <source>
        <dbReference type="EMBL" id="CVK31365.1"/>
    </source>
</evidence>
<dbReference type="KEGG" id="mema:MMAB1_0148"/>
<proteinExistence type="predicted"/>
<name>A0A0X3BIN6_9EURY</name>
<reference evidence="2 3" key="1">
    <citation type="submission" date="2016-01" db="EMBL/GenBank/DDBJ databases">
        <authorList>
            <person name="Manzoor S."/>
        </authorList>
    </citation>
    <scope>NUCLEOTIDE SEQUENCE [LARGE SCALE GENOMIC DNA]</scope>
    <source>
        <strain evidence="2">Methanoculleus sp MAB1</strain>
    </source>
</reference>
<evidence type="ECO:0000256" key="1">
    <source>
        <dbReference type="SAM" id="MobiDB-lite"/>
    </source>
</evidence>
<dbReference type="EMBL" id="LT158599">
    <property type="protein sequence ID" value="CVK31365.1"/>
    <property type="molecule type" value="Genomic_DNA"/>
</dbReference>
<protein>
    <submittedName>
        <fullName evidence="2">Uncharacterized protein</fullName>
    </submittedName>
</protein>
<feature type="compositionally biased region" description="Polar residues" evidence="1">
    <location>
        <begin position="67"/>
        <end position="92"/>
    </location>
</feature>
<feature type="region of interest" description="Disordered" evidence="1">
    <location>
        <begin position="55"/>
        <end position="92"/>
    </location>
</feature>
<sequence>MHHRIRSRQRGLPRLLIFEFRVPIAALAHSGTPASREVRYPHLPVKASLEFRDPGSETRRMEGASATPLNAPQRQQVTISRRAFSQNRCRKI</sequence>
<dbReference type="Proteomes" id="UP000069850">
    <property type="component" value="Chromosome 1"/>
</dbReference>
<accession>A0A0X3BIN6</accession>